<keyword evidence="2 7" id="KW-0812">Transmembrane</keyword>
<keyword evidence="11" id="KW-1185">Reference proteome</keyword>
<keyword evidence="3" id="KW-0547">Nucleotide-binding</keyword>
<dbReference type="SUPFAM" id="SSF90123">
    <property type="entry name" value="ABC transporter transmembrane region"/>
    <property type="match status" value="2"/>
</dbReference>
<reference evidence="10 11" key="1">
    <citation type="submission" date="2024-05" db="EMBL/GenBank/DDBJ databases">
        <title>Long read based assembly of the Candida bracarensis genome reveals expanded adhesin content.</title>
        <authorList>
            <person name="Marcet-Houben M."/>
            <person name="Ksiezopolska E."/>
            <person name="Gabaldon T."/>
        </authorList>
    </citation>
    <scope>NUCLEOTIDE SEQUENCE [LARGE SCALE GENOMIC DNA]</scope>
    <source>
        <strain evidence="10 11">CBM6</strain>
    </source>
</reference>
<dbReference type="PROSITE" id="PS00211">
    <property type="entry name" value="ABC_TRANSPORTER_1"/>
    <property type="match status" value="2"/>
</dbReference>
<dbReference type="SMART" id="SM00382">
    <property type="entry name" value="AAA"/>
    <property type="match status" value="2"/>
</dbReference>
<feature type="domain" description="ABC transporter" evidence="8">
    <location>
        <begin position="1012"/>
        <end position="1246"/>
    </location>
</feature>
<evidence type="ECO:0000313" key="10">
    <source>
        <dbReference type="EMBL" id="KAL3231314.1"/>
    </source>
</evidence>
<feature type="transmembrane region" description="Helical" evidence="7">
    <location>
        <begin position="907"/>
        <end position="932"/>
    </location>
</feature>
<keyword evidence="4" id="KW-0067">ATP-binding</keyword>
<evidence type="ECO:0000256" key="2">
    <source>
        <dbReference type="ARBA" id="ARBA00022692"/>
    </source>
</evidence>
<feature type="transmembrane region" description="Helical" evidence="7">
    <location>
        <begin position="680"/>
        <end position="703"/>
    </location>
</feature>
<accession>A0ABR4NSN7</accession>
<dbReference type="InterPro" id="IPR003439">
    <property type="entry name" value="ABC_transporter-like_ATP-bd"/>
</dbReference>
<dbReference type="Proteomes" id="UP001623330">
    <property type="component" value="Unassembled WGS sequence"/>
</dbReference>
<evidence type="ECO:0000256" key="6">
    <source>
        <dbReference type="ARBA" id="ARBA00023136"/>
    </source>
</evidence>
<evidence type="ECO:0000256" key="3">
    <source>
        <dbReference type="ARBA" id="ARBA00022741"/>
    </source>
</evidence>
<feature type="transmembrane region" description="Helical" evidence="7">
    <location>
        <begin position="179"/>
        <end position="199"/>
    </location>
</feature>
<dbReference type="Gene3D" id="1.20.1560.10">
    <property type="entry name" value="ABC transporter type 1, transmembrane domain"/>
    <property type="match status" value="1"/>
</dbReference>
<feature type="domain" description="ABC transporter" evidence="8">
    <location>
        <begin position="354"/>
        <end position="596"/>
    </location>
</feature>
<dbReference type="SUPFAM" id="SSF52540">
    <property type="entry name" value="P-loop containing nucleoside triphosphate hydrolases"/>
    <property type="match status" value="2"/>
</dbReference>
<evidence type="ECO:0000259" key="8">
    <source>
        <dbReference type="PROSITE" id="PS50893"/>
    </source>
</evidence>
<feature type="transmembrane region" description="Helical" evidence="7">
    <location>
        <begin position="828"/>
        <end position="851"/>
    </location>
</feature>
<dbReference type="CDD" id="cd18578">
    <property type="entry name" value="ABC_6TM_Pgp_ABCB1_D2_like"/>
    <property type="match status" value="1"/>
</dbReference>
<feature type="transmembrane region" description="Helical" evidence="7">
    <location>
        <begin position="944"/>
        <end position="964"/>
    </location>
</feature>
<feature type="transmembrane region" description="Helical" evidence="7">
    <location>
        <begin position="73"/>
        <end position="100"/>
    </location>
</feature>
<feature type="transmembrane region" description="Helical" evidence="7">
    <location>
        <begin position="25"/>
        <end position="53"/>
    </location>
</feature>
<name>A0ABR4NSN7_9SACH</name>
<feature type="domain" description="ABC transmembrane type-1" evidence="9">
    <location>
        <begin position="683"/>
        <end position="971"/>
    </location>
</feature>
<feature type="transmembrane region" description="Helical" evidence="7">
    <location>
        <begin position="297"/>
        <end position="317"/>
    </location>
</feature>
<dbReference type="InterPro" id="IPR036640">
    <property type="entry name" value="ABC1_TM_sf"/>
</dbReference>
<comment type="subcellular location">
    <subcellularLocation>
        <location evidence="1">Membrane</location>
        <topology evidence="1">Multi-pass membrane protein</topology>
    </subcellularLocation>
</comment>
<dbReference type="Gene3D" id="3.40.50.300">
    <property type="entry name" value="P-loop containing nucleotide triphosphate hydrolases"/>
    <property type="match status" value="2"/>
</dbReference>
<dbReference type="InterPro" id="IPR027417">
    <property type="entry name" value="P-loop_NTPase"/>
</dbReference>
<proteinExistence type="predicted"/>
<feature type="transmembrane region" description="Helical" evidence="7">
    <location>
        <begin position="152"/>
        <end position="173"/>
    </location>
</feature>
<dbReference type="InterPro" id="IPR017871">
    <property type="entry name" value="ABC_transporter-like_CS"/>
</dbReference>
<keyword evidence="6 7" id="KW-0472">Membrane</keyword>
<evidence type="ECO:0000256" key="7">
    <source>
        <dbReference type="SAM" id="Phobius"/>
    </source>
</evidence>
<dbReference type="PROSITE" id="PS50893">
    <property type="entry name" value="ABC_TRANSPORTER_2"/>
    <property type="match status" value="2"/>
</dbReference>
<keyword evidence="5 7" id="KW-1133">Transmembrane helix</keyword>
<dbReference type="EMBL" id="JBEVYD010000007">
    <property type="protein sequence ID" value="KAL3231314.1"/>
    <property type="molecule type" value="Genomic_DNA"/>
</dbReference>
<protein>
    <submittedName>
        <fullName evidence="10">Uncharacterized protein</fullName>
    </submittedName>
</protein>
<feature type="transmembrane region" description="Helical" evidence="7">
    <location>
        <begin position="255"/>
        <end position="277"/>
    </location>
</feature>
<organism evidence="10 11">
    <name type="scientific">Nakaseomyces bracarensis</name>
    <dbReference type="NCBI Taxonomy" id="273131"/>
    <lineage>
        <taxon>Eukaryota</taxon>
        <taxon>Fungi</taxon>
        <taxon>Dikarya</taxon>
        <taxon>Ascomycota</taxon>
        <taxon>Saccharomycotina</taxon>
        <taxon>Saccharomycetes</taxon>
        <taxon>Saccharomycetales</taxon>
        <taxon>Saccharomycetaceae</taxon>
        <taxon>Nakaseomyces</taxon>
    </lineage>
</organism>
<feature type="transmembrane region" description="Helical" evidence="7">
    <location>
        <begin position="799"/>
        <end position="822"/>
    </location>
</feature>
<dbReference type="PANTHER" id="PTHR43394:SF22">
    <property type="entry name" value="ABC TRANSMEMBRANE TYPE-1 DOMAIN-CONTAINING PROTEIN"/>
    <property type="match status" value="1"/>
</dbReference>
<comment type="caution">
    <text evidence="10">The sequence shown here is derived from an EMBL/GenBank/DDBJ whole genome shotgun (WGS) entry which is preliminary data.</text>
</comment>
<dbReference type="InterPro" id="IPR039421">
    <property type="entry name" value="Type_1_exporter"/>
</dbReference>
<dbReference type="PROSITE" id="PS50929">
    <property type="entry name" value="ABC_TM1F"/>
    <property type="match status" value="2"/>
</dbReference>
<dbReference type="InterPro" id="IPR011527">
    <property type="entry name" value="ABC1_TM_dom"/>
</dbReference>
<dbReference type="Pfam" id="PF00664">
    <property type="entry name" value="ABC_membrane"/>
    <property type="match status" value="2"/>
</dbReference>
<evidence type="ECO:0000256" key="5">
    <source>
        <dbReference type="ARBA" id="ARBA00022989"/>
    </source>
</evidence>
<evidence type="ECO:0000259" key="9">
    <source>
        <dbReference type="PROSITE" id="PS50929"/>
    </source>
</evidence>
<dbReference type="PANTHER" id="PTHR43394">
    <property type="entry name" value="ATP-DEPENDENT PERMEASE MDL1, MITOCHONDRIAL"/>
    <property type="match status" value="1"/>
</dbReference>
<dbReference type="CDD" id="cd03228">
    <property type="entry name" value="ABCC_MRP_Like"/>
    <property type="match status" value="2"/>
</dbReference>
<evidence type="ECO:0000256" key="4">
    <source>
        <dbReference type="ARBA" id="ARBA00022840"/>
    </source>
</evidence>
<gene>
    <name evidence="10" type="ORF">RNJ44_00349</name>
</gene>
<feature type="domain" description="ABC transmembrane type-1" evidence="9">
    <location>
        <begin position="25"/>
        <end position="320"/>
    </location>
</feature>
<sequence>MFILGLLRRYHNGHIYMNIRPKQDWGLLSALVLSTVANGLVPAISSILIGRVFQLLDHTTHEFEFSQLYHELIVRAMAILILGLASMPLNWASLSCWMVLGERQGLRVRKLLVDKYLSLPCQWYDKYRATLLGEFTQLHRCIEEVRSGSAEASAIVTQSIVAICALLGTAFYYSWSLTLIILCTSPIIVICAVLFSRYIHVHLEFENSASAKAAERLNWIIDHVNFVRIHNGTHVETNIFDHYIQISNTHYIKSCLYVSLNISILRFLSLVMFVQGFWFGSTMIKKGKLSINDVITSFHSCLMIGTIINTALGQIVVMQKGDVALKKLNIILNIQEETDNGFIVDIVGIESMPITFQNVSFSYPERPKDEVLNKLFLEFPANKITYLIGKSGYGKSTLFDLLMLHYNNYMGDILLGDNNIKTISKGYLYKNITFIEQETILFDDTLRNNILITKIGDINSQMQLDEMLKKACSFALLDALVNDLPSGLDTIIGTGGIELSGGQKQKIALARAFIRNTPILIMDEPLSAIDINQRIVLLERIKNWRNHMTTVIITHDKDMLSQNDNIIHIDNNDPQPSETLTLFGTTVYRENHTINAKTKIYEYNQNFARIYDKQIESKIDFPETLYSYELASVNEEITYSSDSDEGATKISCDVENGEEPQLLSLTFIILLFFKQISNKMVFLVGVMGAILSAICNPLFSYMFSFLLNGLTPGQDGVGSAKYLLRYSIIVISIAVFDGTTNFIKSYILGSVCEFWIMHLRRNTFDRVVNAPFEWFANKESSASKISTLLMNDLRDLRSLLTEFLSAVITLLFLSSMGFIWAIIVGWKLSLVCISFIPLVVLVTGAYGSILVKYETSYKTAVAMTESNVHQMVLASKTIKSLQLQTYIMSQYNRFHCKLEIIGKRRAILTGLGISLTNVLVMLMQSVIFLYGIKLVLRSEYSTRKFFEVLTLLLFTIITTSSLINQIPDMARGKRAITYVQRILNDPLSNDIRLNGTGIEMAPLSENSSLGSVHIHRLSYAFPQTPSMLVLKSIHLNLFSGKVYGIVGKSGSGKTTLINILAGLYKVEAGHISILGKDISTWNRTELYNAIGLLEQHPVLRFDTIRGNLVYGLKREILEQEILEALDSVGMLDFVMSLPEELEELLDSSLLSGGQAQRLCLAREIIRAPRVLILDECTSALDESSAQLINEMLGSHLAEITIVVSHNIKTIRQCDEIIVLDHGIIIQQGTFESLNSSCPQFRTVCAT</sequence>
<evidence type="ECO:0000313" key="11">
    <source>
        <dbReference type="Proteomes" id="UP001623330"/>
    </source>
</evidence>
<dbReference type="Pfam" id="PF00005">
    <property type="entry name" value="ABC_tran"/>
    <property type="match status" value="2"/>
</dbReference>
<dbReference type="CDD" id="cd18577">
    <property type="entry name" value="ABC_6TM_Pgp_ABCB1_D1_like"/>
    <property type="match status" value="1"/>
</dbReference>
<feature type="transmembrane region" description="Helical" evidence="7">
    <location>
        <begin position="723"/>
        <end position="743"/>
    </location>
</feature>
<evidence type="ECO:0000256" key="1">
    <source>
        <dbReference type="ARBA" id="ARBA00004141"/>
    </source>
</evidence>
<dbReference type="InterPro" id="IPR003593">
    <property type="entry name" value="AAA+_ATPase"/>
</dbReference>